<dbReference type="InterPro" id="IPR019734">
    <property type="entry name" value="TPR_rpt"/>
</dbReference>
<dbReference type="PANTHER" id="PTHR22767">
    <property type="entry name" value="N-TERMINAL ACETYLTRANSFERASE-RELATED"/>
    <property type="match status" value="1"/>
</dbReference>
<evidence type="ECO:0000256" key="4">
    <source>
        <dbReference type="SAM" id="MobiDB-lite"/>
    </source>
</evidence>
<dbReference type="SUPFAM" id="SSF48452">
    <property type="entry name" value="TPR-like"/>
    <property type="match status" value="3"/>
</dbReference>
<dbReference type="InterPro" id="IPR011990">
    <property type="entry name" value="TPR-like_helical_dom_sf"/>
</dbReference>
<evidence type="ECO:0000256" key="3">
    <source>
        <dbReference type="PROSITE-ProRule" id="PRU00339"/>
    </source>
</evidence>
<dbReference type="Gene3D" id="1.25.40.1010">
    <property type="match status" value="1"/>
</dbReference>
<dbReference type="Pfam" id="PF12895">
    <property type="entry name" value="ANAPC3"/>
    <property type="match status" value="1"/>
</dbReference>
<feature type="region of interest" description="Disordered" evidence="4">
    <location>
        <begin position="580"/>
        <end position="631"/>
    </location>
</feature>
<dbReference type="SMART" id="SM00028">
    <property type="entry name" value="TPR"/>
    <property type="match status" value="6"/>
</dbReference>
<evidence type="ECO:0000256" key="2">
    <source>
        <dbReference type="ARBA" id="ARBA00022803"/>
    </source>
</evidence>
<dbReference type="RefSeq" id="XP_066654561.1">
    <property type="nucleotide sequence ID" value="XM_066800555.1"/>
</dbReference>
<dbReference type="PANTHER" id="PTHR22767:SF2">
    <property type="entry name" value="N(ALPHA)-ACETYLTRANSFERASE 15_16, ISOFORM A"/>
    <property type="match status" value="1"/>
</dbReference>
<evidence type="ECO:0000313" key="6">
    <source>
        <dbReference type="Proteomes" id="UP001360953"/>
    </source>
</evidence>
<dbReference type="Pfam" id="PF12569">
    <property type="entry name" value="NatA_aux_su"/>
    <property type="match status" value="1"/>
</dbReference>
<name>A0ABR1LQ59_9PEZI</name>
<dbReference type="Gene3D" id="1.25.40.1040">
    <property type="match status" value="1"/>
</dbReference>
<accession>A0ABR1LQ59</accession>
<keyword evidence="6" id="KW-1185">Reference proteome</keyword>
<keyword evidence="1" id="KW-0677">Repeat</keyword>
<organism evidence="5 6">
    <name type="scientific">Phyllosticta citribraziliensis</name>
    <dbReference type="NCBI Taxonomy" id="989973"/>
    <lineage>
        <taxon>Eukaryota</taxon>
        <taxon>Fungi</taxon>
        <taxon>Dikarya</taxon>
        <taxon>Ascomycota</taxon>
        <taxon>Pezizomycotina</taxon>
        <taxon>Dothideomycetes</taxon>
        <taxon>Dothideomycetes incertae sedis</taxon>
        <taxon>Botryosphaeriales</taxon>
        <taxon>Phyllostictaceae</taxon>
        <taxon>Phyllosticta</taxon>
    </lineage>
</organism>
<evidence type="ECO:0000313" key="5">
    <source>
        <dbReference type="EMBL" id="KAK7536145.1"/>
    </source>
</evidence>
<dbReference type="Proteomes" id="UP001360953">
    <property type="component" value="Unassembled WGS sequence"/>
</dbReference>
<protein>
    <submittedName>
        <fullName evidence="5">N-alpha-acetyltransferase-like protein 15</fullName>
    </submittedName>
</protein>
<sequence>MPQLLSSKEGSLFRQLVKNYETKQYKKGIKAADQILKKQPNHGDTQAMKALILNSQGQTDEAFALAKTALKNDVKSHICWHVYGILYRSAKNYDEAIKAYKFALRLEPESIQIQRDLATLQIQVRDYNGYIESRKTMVKSRPQIRQNWTALAVAYHLAGDYTNAIDTLEKYEGTLKQPPPRSDLEHSEASIYKNTVLAEKGDIEAALKHLDTIYKTNADRTAVMELRAQYLLQLGKGKEAEEAYRDLVERNNEYRLYYDGLEKSLGLERSNPEHVPKLLELYESYAEKYPRLDAARRIPLDFLSGDKFRTAADSYLRRQLNRGVPSTFANVKALYQDPEKKQVIQDLVLAYENEKQANGSADKPANGDSSDQFHEVVLYFLAQHYNYHLSRDLPKALQYIERTIELSPKFVDYTMTKARIYKHLGNTPKAAEIMNQARELDEKDRYINTKCAKYQLRNNQNEDAIATMSKFTRNEAVGGALGDLHDMQCMWYITEDGEAYQRRGELGLALKRFQAIFDIFGVWEEDQFDFHTFSLRKGQVRAYVDMIRWEDHLREHPFYTRAALSAIKTYVLLHDKPELKKPTANGDESQSAKAKKKAQQEKEAQKAPAKKPALDANGEPKKEDTDPEGVKLRETETPLEDAMKWLGPLLSSSPKSIEAQNAGFEVFIRRRKHLLALKCLRSAHELDPENPALHHQIIRFQKELEALAKAPSDADKPVLEVLKSQFTLIPADTSAAAFNAAFLERHAKSAPHVVAGLHARVVLDPSTKAKSEDEAIKAVVGLETAQLADALAARDALREWGSAAEVLQRWEKEVKARWTEAVL</sequence>
<dbReference type="InterPro" id="IPR021183">
    <property type="entry name" value="NatA_aux_su"/>
</dbReference>
<dbReference type="GeneID" id="92033461"/>
<reference evidence="5 6" key="1">
    <citation type="submission" date="2024-04" db="EMBL/GenBank/DDBJ databases">
        <title>Phyllosticta paracitricarpa is synonymous to the EU quarantine fungus P. citricarpa based on phylogenomic analyses.</title>
        <authorList>
            <consortium name="Lawrence Berkeley National Laboratory"/>
            <person name="Van ingen-buijs V.A."/>
            <person name="Van westerhoven A.C."/>
            <person name="Haridas S."/>
            <person name="Skiadas P."/>
            <person name="Martin F."/>
            <person name="Groenewald J.Z."/>
            <person name="Crous P.W."/>
            <person name="Seidl M.F."/>
        </authorList>
    </citation>
    <scope>NUCLEOTIDE SEQUENCE [LARGE SCALE GENOMIC DNA]</scope>
    <source>
        <strain evidence="5 6">CPC 17464</strain>
    </source>
</reference>
<evidence type="ECO:0000256" key="1">
    <source>
        <dbReference type="ARBA" id="ARBA00022737"/>
    </source>
</evidence>
<proteinExistence type="predicted"/>
<dbReference type="PROSITE" id="PS50005">
    <property type="entry name" value="TPR"/>
    <property type="match status" value="1"/>
</dbReference>
<feature type="compositionally biased region" description="Basic and acidic residues" evidence="4">
    <location>
        <begin position="618"/>
        <end position="631"/>
    </location>
</feature>
<dbReference type="PIRSF" id="PIRSF000422">
    <property type="entry name" value="N-terminal-AcTrfase-A_aux_su"/>
    <property type="match status" value="1"/>
</dbReference>
<gene>
    <name evidence="5" type="ORF">J3D65DRAFT_627584</name>
</gene>
<keyword evidence="2 3" id="KW-0802">TPR repeat</keyword>
<feature type="repeat" description="TPR" evidence="3">
    <location>
        <begin position="77"/>
        <end position="110"/>
    </location>
</feature>
<dbReference type="EMBL" id="JBBPEH010000007">
    <property type="protein sequence ID" value="KAK7536145.1"/>
    <property type="molecule type" value="Genomic_DNA"/>
</dbReference>
<comment type="caution">
    <text evidence="5">The sequence shown here is derived from an EMBL/GenBank/DDBJ whole genome shotgun (WGS) entry which is preliminary data.</text>
</comment>